<feature type="transmembrane region" description="Helical" evidence="1">
    <location>
        <begin position="9"/>
        <end position="30"/>
    </location>
</feature>
<sequence length="119" mass="13666">MNTRRQTKYAALVISILSASLINEYLLKLIKSYYEEPTYKSVVIGMLATLIVFFPLFNFLSKWIGKVSKVYVNTGKRVSSARNIGLYVSFIFALFILFVLYAQNRHGLDVLARLKQLFS</sequence>
<keyword evidence="1" id="KW-0472">Membrane</keyword>
<feature type="transmembrane region" description="Helical" evidence="1">
    <location>
        <begin position="84"/>
        <end position="102"/>
    </location>
</feature>
<keyword evidence="3" id="KW-1185">Reference proteome</keyword>
<feature type="transmembrane region" description="Helical" evidence="1">
    <location>
        <begin position="42"/>
        <end position="64"/>
    </location>
</feature>
<organism evidence="2 3">
    <name type="scientific">Abyssalbus ytuae</name>
    <dbReference type="NCBI Taxonomy" id="2926907"/>
    <lineage>
        <taxon>Bacteria</taxon>
        <taxon>Pseudomonadati</taxon>
        <taxon>Bacteroidota</taxon>
        <taxon>Flavobacteriia</taxon>
        <taxon>Flavobacteriales</taxon>
        <taxon>Flavobacteriaceae</taxon>
        <taxon>Abyssalbus</taxon>
    </lineage>
</organism>
<keyword evidence="1" id="KW-0812">Transmembrane</keyword>
<dbReference type="Proteomes" id="UP000831290">
    <property type="component" value="Chromosome"/>
</dbReference>
<evidence type="ECO:0000313" key="2">
    <source>
        <dbReference type="EMBL" id="UOB18543.1"/>
    </source>
</evidence>
<dbReference type="AlphaFoldDB" id="A0A9E6ZTF3"/>
<dbReference type="KEGG" id="fbm:MQE35_04460"/>
<proteinExistence type="predicted"/>
<dbReference type="EMBL" id="CP094358">
    <property type="protein sequence ID" value="UOB18543.1"/>
    <property type="molecule type" value="Genomic_DNA"/>
</dbReference>
<name>A0A9E6ZTF3_9FLAO</name>
<keyword evidence="1" id="KW-1133">Transmembrane helix</keyword>
<evidence type="ECO:0000313" key="3">
    <source>
        <dbReference type="Proteomes" id="UP000831290"/>
    </source>
</evidence>
<gene>
    <name evidence="2" type="ORF">MQE35_04460</name>
</gene>
<protein>
    <submittedName>
        <fullName evidence="2">Uncharacterized protein</fullName>
    </submittedName>
</protein>
<dbReference type="RefSeq" id="WP_255844935.1">
    <property type="nucleotide sequence ID" value="NZ_CP094358.1"/>
</dbReference>
<reference evidence="2" key="1">
    <citation type="submission" date="2022-03" db="EMBL/GenBank/DDBJ databases">
        <title>Description of Abyssus ytuae gen. nov., sp. nov., a novel member of the family Flavobacteriaceae isolated from the sediment of Mariana Trench.</title>
        <authorList>
            <person name="Zhang J."/>
            <person name="Xu X."/>
        </authorList>
    </citation>
    <scope>NUCLEOTIDE SEQUENCE</scope>
    <source>
        <strain evidence="2">MT3330</strain>
    </source>
</reference>
<accession>A0A9E6ZTF3</accession>
<evidence type="ECO:0000256" key="1">
    <source>
        <dbReference type="SAM" id="Phobius"/>
    </source>
</evidence>